<comment type="similarity">
    <text evidence="3">Belongs to the DsrF/TusC family.</text>
</comment>
<dbReference type="Pfam" id="PF02635">
    <property type="entry name" value="DsrE"/>
    <property type="match status" value="1"/>
</dbReference>
<name>A0A7X4RVK4_9VIBR</name>
<proteinExistence type="inferred from homology"/>
<dbReference type="PANTHER" id="PTHR38780">
    <property type="entry name" value="PROTEIN TUSC"/>
    <property type="match status" value="1"/>
</dbReference>
<evidence type="ECO:0000256" key="3">
    <source>
        <dbReference type="ARBA" id="ARBA00005996"/>
    </source>
</evidence>
<dbReference type="AlphaFoldDB" id="A0A7X4RVK4"/>
<dbReference type="PANTHER" id="PTHR38780:SF1">
    <property type="entry name" value="PROTEIN TUSC"/>
    <property type="match status" value="1"/>
</dbReference>
<sequence length="118" mass="13356">MNKVAFIFHQAPHQVTSGREGLDAILATSNYSEDIALFFVGEGVLQLLKDQQPEHILSRNYSSAFKLLDLYDLEQRYICSESLQQWGIAQSELIIDGECLSPQELADKLSQFDNVLSY</sequence>
<evidence type="ECO:0000256" key="4">
    <source>
        <dbReference type="ARBA" id="ARBA00017149"/>
    </source>
</evidence>
<dbReference type="RefSeq" id="WP_161157137.1">
    <property type="nucleotide sequence ID" value="NZ_WEKT01000034.1"/>
</dbReference>
<comment type="caution">
    <text evidence="5">The sequence shown here is derived from an EMBL/GenBank/DDBJ whole genome shotgun (WGS) entry which is preliminary data.</text>
</comment>
<evidence type="ECO:0000256" key="1">
    <source>
        <dbReference type="ARBA" id="ARBA00002850"/>
    </source>
</evidence>
<dbReference type="SUPFAM" id="SSF75169">
    <property type="entry name" value="DsrEFH-like"/>
    <property type="match status" value="1"/>
</dbReference>
<evidence type="ECO:0000313" key="6">
    <source>
        <dbReference type="Proteomes" id="UP000462621"/>
    </source>
</evidence>
<dbReference type="InterPro" id="IPR017462">
    <property type="entry name" value="Sulphur_relay_TusC/DsrF"/>
</dbReference>
<comment type="function">
    <text evidence="1">Could be part of a sulfur-relay system.</text>
</comment>
<reference evidence="5 6" key="1">
    <citation type="submission" date="2019-10" db="EMBL/GenBank/DDBJ databases">
        <title>Vibrio sp. nov. isolated from a shrimp pond.</title>
        <authorList>
            <person name="Gomez-Gil B."/>
            <person name="Enciso-Ibarra J."/>
            <person name="Enciso-Ibarra K."/>
            <person name="Bolan-Mejia C."/>
        </authorList>
    </citation>
    <scope>NUCLEOTIDE SEQUENCE [LARGE SCALE GENOMIC DNA]</scope>
    <source>
        <strain evidence="5 6">CAIM 722</strain>
    </source>
</reference>
<dbReference type="Gene3D" id="3.40.1260.10">
    <property type="entry name" value="DsrEFH-like"/>
    <property type="match status" value="1"/>
</dbReference>
<dbReference type="EMBL" id="WEKT01000034">
    <property type="protein sequence ID" value="MZI94658.1"/>
    <property type="molecule type" value="Genomic_DNA"/>
</dbReference>
<protein>
    <recommendedName>
        <fullName evidence="4">Protein TusC homolog</fullName>
    </recommendedName>
</protein>
<dbReference type="InterPro" id="IPR027396">
    <property type="entry name" value="DsrEFH-like"/>
</dbReference>
<organism evidence="5 6">
    <name type="scientific">Vibrio eleionomae</name>
    <dbReference type="NCBI Taxonomy" id="2653505"/>
    <lineage>
        <taxon>Bacteria</taxon>
        <taxon>Pseudomonadati</taxon>
        <taxon>Pseudomonadota</taxon>
        <taxon>Gammaproteobacteria</taxon>
        <taxon>Vibrionales</taxon>
        <taxon>Vibrionaceae</taxon>
        <taxon>Vibrio</taxon>
    </lineage>
</organism>
<comment type="subcellular location">
    <subcellularLocation>
        <location evidence="2">Cytoplasm</location>
    </subcellularLocation>
</comment>
<dbReference type="Proteomes" id="UP000462621">
    <property type="component" value="Unassembled WGS sequence"/>
</dbReference>
<accession>A0A7X4RVK4</accession>
<dbReference type="NCBIfam" id="TIGR03010">
    <property type="entry name" value="sulf_tusC_dsrF"/>
    <property type="match status" value="1"/>
</dbReference>
<dbReference type="GO" id="GO:0016740">
    <property type="term" value="F:transferase activity"/>
    <property type="evidence" value="ECO:0007669"/>
    <property type="project" value="UniProtKB-KW"/>
</dbReference>
<gene>
    <name evidence="5" type="primary">tusC</name>
    <name evidence="5" type="ORF">F9817_15810</name>
</gene>
<dbReference type="GO" id="GO:0005737">
    <property type="term" value="C:cytoplasm"/>
    <property type="evidence" value="ECO:0007669"/>
    <property type="project" value="UniProtKB-SubCell"/>
</dbReference>
<dbReference type="NCBIfam" id="NF001238">
    <property type="entry name" value="PRK00211.1"/>
    <property type="match status" value="1"/>
</dbReference>
<evidence type="ECO:0000313" key="5">
    <source>
        <dbReference type="EMBL" id="MZI94658.1"/>
    </source>
</evidence>
<dbReference type="InterPro" id="IPR003787">
    <property type="entry name" value="Sulphur_relay_DsrE/F-like"/>
</dbReference>
<evidence type="ECO:0000256" key="2">
    <source>
        <dbReference type="ARBA" id="ARBA00004496"/>
    </source>
</evidence>
<keyword evidence="6" id="KW-1185">Reference proteome</keyword>
<keyword evidence="5" id="KW-0808">Transferase</keyword>